<dbReference type="Proteomes" id="UP000029121">
    <property type="component" value="Unassembled WGS sequence"/>
</dbReference>
<dbReference type="EMBL" id="KB870809">
    <property type="protein sequence ID" value="EOA24930.1"/>
    <property type="molecule type" value="Genomic_DNA"/>
</dbReference>
<reference evidence="2" key="1">
    <citation type="journal article" date="2013" name="Nat. Genet.">
        <title>The Capsella rubella genome and the genomic consequences of rapid mating system evolution.</title>
        <authorList>
            <person name="Slotte T."/>
            <person name="Hazzouri K.M."/>
            <person name="Agren J.A."/>
            <person name="Koenig D."/>
            <person name="Maumus F."/>
            <person name="Guo Y.L."/>
            <person name="Steige K."/>
            <person name="Platts A.E."/>
            <person name="Escobar J.S."/>
            <person name="Newman L.K."/>
            <person name="Wang W."/>
            <person name="Mandakova T."/>
            <person name="Vello E."/>
            <person name="Smith L.M."/>
            <person name="Henz S.R."/>
            <person name="Steffen J."/>
            <person name="Takuno S."/>
            <person name="Brandvain Y."/>
            <person name="Coop G."/>
            <person name="Andolfatto P."/>
            <person name="Hu T.T."/>
            <person name="Blanchette M."/>
            <person name="Clark R.M."/>
            <person name="Quesneville H."/>
            <person name="Nordborg M."/>
            <person name="Gaut B.S."/>
            <person name="Lysak M.A."/>
            <person name="Jenkins J."/>
            <person name="Grimwood J."/>
            <person name="Chapman J."/>
            <person name="Prochnik S."/>
            <person name="Shu S."/>
            <person name="Rokhsar D."/>
            <person name="Schmutz J."/>
            <person name="Weigel D."/>
            <person name="Wright S.I."/>
        </authorList>
    </citation>
    <scope>NUCLEOTIDE SEQUENCE [LARGE SCALE GENOMIC DNA]</scope>
    <source>
        <strain evidence="2">cv. Monte Gargano</strain>
    </source>
</reference>
<sequence length="134" mass="15939">MLVNWFAGKHIKKINDLQKAIDQLREWLDFNTKNEKYCLEDVAIHSYYLEEAFRHTRDARALGFEDCCHNESYGQYGLLSLLECKKSSAEMAEYYGNTRRSVLRKLVLLEYRKKKEIEALTTAQKIRRLFCFLC</sequence>
<name>R0HI90_9BRAS</name>
<evidence type="ECO:0000313" key="1">
    <source>
        <dbReference type="EMBL" id="EOA24930.1"/>
    </source>
</evidence>
<evidence type="ECO:0000313" key="2">
    <source>
        <dbReference type="Proteomes" id="UP000029121"/>
    </source>
</evidence>
<dbReference type="AlphaFoldDB" id="R0HI90"/>
<keyword evidence="2" id="KW-1185">Reference proteome</keyword>
<proteinExistence type="predicted"/>
<protein>
    <submittedName>
        <fullName evidence="1">Uncharacterized protein</fullName>
    </submittedName>
</protein>
<gene>
    <name evidence="1" type="ORF">CARUB_v10018221mg</name>
</gene>
<accession>R0HI90</accession>
<organism evidence="1 2">
    <name type="scientific">Capsella rubella</name>
    <dbReference type="NCBI Taxonomy" id="81985"/>
    <lineage>
        <taxon>Eukaryota</taxon>
        <taxon>Viridiplantae</taxon>
        <taxon>Streptophyta</taxon>
        <taxon>Embryophyta</taxon>
        <taxon>Tracheophyta</taxon>
        <taxon>Spermatophyta</taxon>
        <taxon>Magnoliopsida</taxon>
        <taxon>eudicotyledons</taxon>
        <taxon>Gunneridae</taxon>
        <taxon>Pentapetalae</taxon>
        <taxon>rosids</taxon>
        <taxon>malvids</taxon>
        <taxon>Brassicales</taxon>
        <taxon>Brassicaceae</taxon>
        <taxon>Camelineae</taxon>
        <taxon>Capsella</taxon>
    </lineage>
</organism>